<dbReference type="InterPro" id="IPR011854">
    <property type="entry name" value="HypE"/>
</dbReference>
<dbReference type="CDD" id="cd02197">
    <property type="entry name" value="HypE"/>
    <property type="match status" value="1"/>
</dbReference>
<dbReference type="InterPro" id="IPR036676">
    <property type="entry name" value="PurM-like_C_sf"/>
</dbReference>
<evidence type="ECO:0000313" key="4">
    <source>
        <dbReference type="EMBL" id="TWU08806.1"/>
    </source>
</evidence>
<dbReference type="InterPro" id="IPR016188">
    <property type="entry name" value="PurM-like_N"/>
</dbReference>
<dbReference type="AlphaFoldDB" id="A0A5C6BBZ7"/>
<dbReference type="SUPFAM" id="SSF55326">
    <property type="entry name" value="PurM N-terminal domain-like"/>
    <property type="match status" value="1"/>
</dbReference>
<dbReference type="SUPFAM" id="SSF56042">
    <property type="entry name" value="PurM C-terminal domain-like"/>
    <property type="match status" value="1"/>
</dbReference>
<evidence type="ECO:0000313" key="5">
    <source>
        <dbReference type="Proteomes" id="UP000320735"/>
    </source>
</evidence>
<reference evidence="4 5" key="1">
    <citation type="submission" date="2019-02" db="EMBL/GenBank/DDBJ databases">
        <title>Deep-cultivation of Planctomycetes and their phenomic and genomic characterization uncovers novel biology.</title>
        <authorList>
            <person name="Wiegand S."/>
            <person name="Jogler M."/>
            <person name="Boedeker C."/>
            <person name="Pinto D."/>
            <person name="Vollmers J."/>
            <person name="Rivas-Marin E."/>
            <person name="Kohn T."/>
            <person name="Peeters S.H."/>
            <person name="Heuer A."/>
            <person name="Rast P."/>
            <person name="Oberbeckmann S."/>
            <person name="Bunk B."/>
            <person name="Jeske O."/>
            <person name="Meyerdierks A."/>
            <person name="Storesund J.E."/>
            <person name="Kallscheuer N."/>
            <person name="Luecker S."/>
            <person name="Lage O.M."/>
            <person name="Pohl T."/>
            <person name="Merkel B.J."/>
            <person name="Hornburger P."/>
            <person name="Mueller R.-W."/>
            <person name="Bruemmer F."/>
            <person name="Labrenz M."/>
            <person name="Spormann A.M."/>
            <person name="Op Den Camp H."/>
            <person name="Overmann J."/>
            <person name="Amann R."/>
            <person name="Jetten M.S.M."/>
            <person name="Mascher T."/>
            <person name="Medema M.H."/>
            <person name="Devos D.P."/>
            <person name="Kaster A.-K."/>
            <person name="Ovreas L."/>
            <person name="Rohde M."/>
            <person name="Galperin M.Y."/>
            <person name="Jogler C."/>
        </authorList>
    </citation>
    <scope>NUCLEOTIDE SEQUENCE [LARGE SCALE GENOMIC DNA]</scope>
    <source>
        <strain evidence="4 5">CA54</strain>
    </source>
</reference>
<evidence type="ECO:0000259" key="2">
    <source>
        <dbReference type="Pfam" id="PF00586"/>
    </source>
</evidence>
<comment type="similarity">
    <text evidence="1">Belongs to the HypE family.</text>
</comment>
<proteinExistence type="inferred from homology"/>
<evidence type="ECO:0000256" key="1">
    <source>
        <dbReference type="ARBA" id="ARBA00006243"/>
    </source>
</evidence>
<dbReference type="GO" id="GO:0051604">
    <property type="term" value="P:protein maturation"/>
    <property type="evidence" value="ECO:0007669"/>
    <property type="project" value="TreeGrafter"/>
</dbReference>
<dbReference type="Pfam" id="PF00586">
    <property type="entry name" value="AIRS"/>
    <property type="match status" value="1"/>
</dbReference>
<feature type="domain" description="PurM-like N-terminal" evidence="2">
    <location>
        <begin position="54"/>
        <end position="164"/>
    </location>
</feature>
<gene>
    <name evidence="4" type="primary">hypE</name>
    <name evidence="4" type="ORF">CA54_40430</name>
</gene>
<dbReference type="InterPro" id="IPR010918">
    <property type="entry name" value="PurM-like_C_dom"/>
</dbReference>
<comment type="caution">
    <text evidence="4">The sequence shown here is derived from an EMBL/GenBank/DDBJ whole genome shotgun (WGS) entry which is preliminary data.</text>
</comment>
<accession>A0A5C6BBZ7</accession>
<evidence type="ECO:0000259" key="3">
    <source>
        <dbReference type="Pfam" id="PF02769"/>
    </source>
</evidence>
<sequence>MSDPAWQMYCPIPLDENGARITLAHGEGARLTRRLIEEHIQPTFDCPELANLPDAAHIVTDTRRLAVTTDCFVVSPLFFPGGDIGSLAVHGAVNDLAVSGARPRWLTLSLIIEEGLPLAVLDCILKSVANTAKKCCVSVVTGDTKVVPCGTADGLFLNTTAIGELVDPVPPGPQSIQTGDRLIVSGPVGRHGIAVLCAREELEFDPPPSSDSASLIDSVTALRQAVGPNVRAIRDATRGGVSAVLHEWAAACDLTMCLREADIPTSNDIRGACELLGLDPLHVANEGTFVAAIAAEAADDAVKALQLQPQTQHATIIGEATDRQIAPVTIYRTLGREQPLDEPAGAALPRIC</sequence>
<dbReference type="Gene3D" id="3.30.1330.10">
    <property type="entry name" value="PurM-like, N-terminal domain"/>
    <property type="match status" value="1"/>
</dbReference>
<dbReference type="Pfam" id="PF02769">
    <property type="entry name" value="AIRS_C"/>
    <property type="match status" value="1"/>
</dbReference>
<protein>
    <submittedName>
        <fullName evidence="4">Hydrogenase isoenzymes formation protein HypE</fullName>
    </submittedName>
</protein>
<feature type="domain" description="PurM-like C-terminal" evidence="3">
    <location>
        <begin position="178"/>
        <end position="324"/>
    </location>
</feature>
<dbReference type="PANTHER" id="PTHR30303:SF0">
    <property type="entry name" value="CARBAMOYL DEHYDRATASE HYPE"/>
    <property type="match status" value="1"/>
</dbReference>
<keyword evidence="5" id="KW-1185">Reference proteome</keyword>
<organism evidence="4 5">
    <name type="scientific">Symmachiella macrocystis</name>
    <dbReference type="NCBI Taxonomy" id="2527985"/>
    <lineage>
        <taxon>Bacteria</taxon>
        <taxon>Pseudomonadati</taxon>
        <taxon>Planctomycetota</taxon>
        <taxon>Planctomycetia</taxon>
        <taxon>Planctomycetales</taxon>
        <taxon>Planctomycetaceae</taxon>
        <taxon>Symmachiella</taxon>
    </lineage>
</organism>
<dbReference type="EMBL" id="SJPP01000002">
    <property type="protein sequence ID" value="TWU08806.1"/>
    <property type="molecule type" value="Genomic_DNA"/>
</dbReference>
<dbReference type="RefSeq" id="WP_197532617.1">
    <property type="nucleotide sequence ID" value="NZ_SJPP01000002.1"/>
</dbReference>
<dbReference type="Gene3D" id="3.90.650.10">
    <property type="entry name" value="PurM-like C-terminal domain"/>
    <property type="match status" value="1"/>
</dbReference>
<dbReference type="InterPro" id="IPR036921">
    <property type="entry name" value="PurM-like_N_sf"/>
</dbReference>
<name>A0A5C6BBZ7_9PLAN</name>
<dbReference type="Proteomes" id="UP000320735">
    <property type="component" value="Unassembled WGS sequence"/>
</dbReference>
<dbReference type="PIRSF" id="PIRSF005644">
    <property type="entry name" value="Hdrgns_mtr_HypE"/>
    <property type="match status" value="1"/>
</dbReference>
<dbReference type="NCBIfam" id="TIGR02124">
    <property type="entry name" value="hypE"/>
    <property type="match status" value="1"/>
</dbReference>
<dbReference type="PANTHER" id="PTHR30303">
    <property type="entry name" value="HYDROGENASE ISOENZYMES FORMATION PROTEIN HYPE"/>
    <property type="match status" value="1"/>
</dbReference>